<protein>
    <submittedName>
        <fullName evidence="1">Uncharacterized protein</fullName>
    </submittedName>
</protein>
<evidence type="ECO:0000313" key="2">
    <source>
        <dbReference type="Proteomes" id="UP001164250"/>
    </source>
</evidence>
<organism evidence="1 2">
    <name type="scientific">Pistacia atlantica</name>
    <dbReference type="NCBI Taxonomy" id="434234"/>
    <lineage>
        <taxon>Eukaryota</taxon>
        <taxon>Viridiplantae</taxon>
        <taxon>Streptophyta</taxon>
        <taxon>Embryophyta</taxon>
        <taxon>Tracheophyta</taxon>
        <taxon>Spermatophyta</taxon>
        <taxon>Magnoliopsida</taxon>
        <taxon>eudicotyledons</taxon>
        <taxon>Gunneridae</taxon>
        <taxon>Pentapetalae</taxon>
        <taxon>rosids</taxon>
        <taxon>malvids</taxon>
        <taxon>Sapindales</taxon>
        <taxon>Anacardiaceae</taxon>
        <taxon>Pistacia</taxon>
    </lineage>
</organism>
<dbReference type="Proteomes" id="UP001164250">
    <property type="component" value="Chromosome 12"/>
</dbReference>
<gene>
    <name evidence="1" type="ORF">Patl1_11781</name>
</gene>
<comment type="caution">
    <text evidence="1">The sequence shown here is derived from an EMBL/GenBank/DDBJ whole genome shotgun (WGS) entry which is preliminary data.</text>
</comment>
<dbReference type="EMBL" id="CM047908">
    <property type="protein sequence ID" value="KAJ0082557.1"/>
    <property type="molecule type" value="Genomic_DNA"/>
</dbReference>
<name>A0ACC1A6W8_9ROSI</name>
<accession>A0ACC1A6W8</accession>
<reference evidence="2" key="1">
    <citation type="journal article" date="2023" name="G3 (Bethesda)">
        <title>Genome assembly and association tests identify interacting loci associated with vigor, precocity, and sex in interspecific pistachio rootstocks.</title>
        <authorList>
            <person name="Palmer W."/>
            <person name="Jacygrad E."/>
            <person name="Sagayaradj S."/>
            <person name="Cavanaugh K."/>
            <person name="Han R."/>
            <person name="Bertier L."/>
            <person name="Beede B."/>
            <person name="Kafkas S."/>
            <person name="Golino D."/>
            <person name="Preece J."/>
            <person name="Michelmore R."/>
        </authorList>
    </citation>
    <scope>NUCLEOTIDE SEQUENCE [LARGE SCALE GENOMIC DNA]</scope>
</reference>
<evidence type="ECO:0000313" key="1">
    <source>
        <dbReference type="EMBL" id="KAJ0082557.1"/>
    </source>
</evidence>
<sequence length="433" mass="49395">MVESSGRTKGKLRWSKLYSFSCFRANTGDVQELIGQPGFSRVVFCNEPQLHKTKPFKYTNNYVSTTKYNVVTFLPIALFEQFRRVANLYFLLAACLSVVNLAPYSPSSLIAPLVFVVGISMLKEAVEDWQRISSGNGIFVDKLWKELCVGDVVRVSKDEYFPSDLLLLSSSYEDGVCYVETMNLDGETSLKIKRCLETTLGVNEEKEFTRFKASIRCEDPNPNLYTFVGNLEFENRSYPLCPAQVLLRDSKLRNTDYIYGVVIFSGHDTKAVRNSTRSPSKRSRIERKMDYIIYLLFSILVLISFISSIGSALVLKYDMVKWWYLRLQNDDRYFNPSNPVVSAILQFIRALILYGYLIPISLYVSIEVVKVLQAMLINKDIEMYDEIKRGPLTCNQMEFRKCSIAGISYGGDINEVDLAASRRMNADVEAISI</sequence>
<proteinExistence type="predicted"/>
<keyword evidence="2" id="KW-1185">Reference proteome</keyword>